<dbReference type="EMBL" id="NBTM02000001">
    <property type="protein sequence ID" value="PNL92077.1"/>
    <property type="molecule type" value="Genomic_DNA"/>
</dbReference>
<evidence type="ECO:0000256" key="11">
    <source>
        <dbReference type="ARBA" id="ARBA00022884"/>
    </source>
</evidence>
<reference evidence="21" key="1">
    <citation type="submission" date="2017-12" db="EMBL/GenBank/DDBJ databases">
        <title>FDA dAtabase for Regulatory Grade micrObial Sequences (FDA-ARGOS): Supporting development and validation of Infectious Disease Dx tests.</title>
        <authorList>
            <person name="Hoffmann M."/>
            <person name="Allard M."/>
            <person name="Evans P."/>
            <person name="Brown E."/>
            <person name="Tallon L."/>
            <person name="Sadzewicz L."/>
            <person name="Sengamalay N."/>
            <person name="Ott S."/>
            <person name="Godinez A."/>
            <person name="Nagaraj S."/>
            <person name="Vavikolanu K."/>
            <person name="Aluvathingal J."/>
            <person name="Nadendla S."/>
            <person name="Sichtig H."/>
        </authorList>
    </citation>
    <scope>NUCLEOTIDE SEQUENCE [LARGE SCALE GENOMIC DNA]</scope>
    <source>
        <strain evidence="21">FDAARGOS_249</strain>
    </source>
</reference>
<dbReference type="Pfam" id="PF03147">
    <property type="entry name" value="FDX-ACB"/>
    <property type="match status" value="1"/>
</dbReference>
<dbReference type="InterPro" id="IPR036690">
    <property type="entry name" value="Fdx_antiC-bd_sf"/>
</dbReference>
<dbReference type="GO" id="GO:0005524">
    <property type="term" value="F:ATP binding"/>
    <property type="evidence" value="ECO:0007669"/>
    <property type="project" value="UniProtKB-UniRule"/>
</dbReference>
<dbReference type="InterPro" id="IPR009061">
    <property type="entry name" value="DNA-bd_dom_put_sf"/>
</dbReference>
<feature type="domain" description="TRNA-binding" evidence="17">
    <location>
        <begin position="40"/>
        <end position="155"/>
    </location>
</feature>
<dbReference type="Gene3D" id="3.30.930.10">
    <property type="entry name" value="Bira Bifunctional Protein, Domain 2"/>
    <property type="match status" value="1"/>
</dbReference>
<evidence type="ECO:0000256" key="2">
    <source>
        <dbReference type="ARBA" id="ARBA00008653"/>
    </source>
</evidence>
<comment type="cofactor">
    <cofactor evidence="15">
        <name>Mg(2+)</name>
        <dbReference type="ChEBI" id="CHEBI:18420"/>
    </cofactor>
    <text evidence="15">Binds 2 magnesium ions per tetramer.</text>
</comment>
<evidence type="ECO:0000256" key="4">
    <source>
        <dbReference type="ARBA" id="ARBA00022490"/>
    </source>
</evidence>
<dbReference type="CDD" id="cd02796">
    <property type="entry name" value="tRNA_bind_bactPheRS"/>
    <property type="match status" value="1"/>
</dbReference>
<keyword evidence="11 16" id="KW-0694">RNA-binding</keyword>
<evidence type="ECO:0000313" key="20">
    <source>
        <dbReference type="EMBL" id="PNL92077.1"/>
    </source>
</evidence>
<dbReference type="Gene3D" id="3.50.40.10">
    <property type="entry name" value="Phenylalanyl-trna Synthetase, Chain B, domain 3"/>
    <property type="match status" value="1"/>
</dbReference>
<dbReference type="GO" id="GO:0000049">
    <property type="term" value="F:tRNA binding"/>
    <property type="evidence" value="ECO:0007669"/>
    <property type="project" value="UniProtKB-UniRule"/>
</dbReference>
<dbReference type="PANTHER" id="PTHR10947:SF0">
    <property type="entry name" value="PHENYLALANINE--TRNA LIGASE BETA SUBUNIT"/>
    <property type="match status" value="1"/>
</dbReference>
<dbReference type="SMART" id="SM00873">
    <property type="entry name" value="B3_4"/>
    <property type="match status" value="1"/>
</dbReference>
<keyword evidence="4 15" id="KW-0963">Cytoplasm</keyword>
<comment type="subunit">
    <text evidence="3 15">Tetramer of two alpha and two beta subunits.</text>
</comment>
<evidence type="ECO:0000256" key="9">
    <source>
        <dbReference type="ARBA" id="ARBA00022840"/>
    </source>
</evidence>
<dbReference type="Pfam" id="PF17759">
    <property type="entry name" value="tRNA_synthFbeta"/>
    <property type="match status" value="1"/>
</dbReference>
<dbReference type="NCBIfam" id="TIGR00472">
    <property type="entry name" value="pheT_bact"/>
    <property type="match status" value="1"/>
</dbReference>
<dbReference type="GO" id="GO:0016740">
    <property type="term" value="F:transferase activity"/>
    <property type="evidence" value="ECO:0007669"/>
    <property type="project" value="UniProtKB-ARBA"/>
</dbReference>
<dbReference type="GO" id="GO:0004826">
    <property type="term" value="F:phenylalanine-tRNA ligase activity"/>
    <property type="evidence" value="ECO:0007669"/>
    <property type="project" value="UniProtKB-UniRule"/>
</dbReference>
<name>A0A2J9PP34_9LACT</name>
<evidence type="ECO:0000259" key="17">
    <source>
        <dbReference type="PROSITE" id="PS50886"/>
    </source>
</evidence>
<comment type="similarity">
    <text evidence="2 15">Belongs to the phenylalanyl-tRNA synthetase beta subunit family. Type 1 subfamily.</text>
</comment>
<dbReference type="PANTHER" id="PTHR10947">
    <property type="entry name" value="PHENYLALANYL-TRNA SYNTHETASE BETA CHAIN AND LEUCINE-RICH REPEAT-CONTAINING PROTEIN 47"/>
    <property type="match status" value="1"/>
</dbReference>
<accession>A0A2J9PP34</accession>
<dbReference type="GO" id="GO:0009328">
    <property type="term" value="C:phenylalanine-tRNA ligase complex"/>
    <property type="evidence" value="ECO:0007669"/>
    <property type="project" value="TreeGrafter"/>
</dbReference>
<dbReference type="FunFam" id="3.50.40.10:FF:000001">
    <property type="entry name" value="Phenylalanine--tRNA ligase beta subunit"/>
    <property type="match status" value="1"/>
</dbReference>
<gene>
    <name evidence="15" type="primary">pheT</name>
    <name evidence="20" type="ORF">A6J77_007480</name>
</gene>
<dbReference type="GO" id="GO:0000287">
    <property type="term" value="F:magnesium ion binding"/>
    <property type="evidence" value="ECO:0007669"/>
    <property type="project" value="UniProtKB-UniRule"/>
</dbReference>
<dbReference type="FunFam" id="3.30.930.10:FF:000022">
    <property type="entry name" value="Phenylalanine--tRNA ligase beta subunit"/>
    <property type="match status" value="1"/>
</dbReference>
<dbReference type="GO" id="GO:0140096">
    <property type="term" value="F:catalytic activity, acting on a protein"/>
    <property type="evidence" value="ECO:0007669"/>
    <property type="project" value="UniProtKB-ARBA"/>
</dbReference>
<dbReference type="InterPro" id="IPR041616">
    <property type="entry name" value="PheRS_beta_core"/>
</dbReference>
<evidence type="ECO:0000259" key="19">
    <source>
        <dbReference type="PROSITE" id="PS51483"/>
    </source>
</evidence>
<dbReference type="InterPro" id="IPR033714">
    <property type="entry name" value="tRNA_bind_bactPheRS"/>
</dbReference>
<evidence type="ECO:0000313" key="21">
    <source>
        <dbReference type="Proteomes" id="UP000192813"/>
    </source>
</evidence>
<feature type="binding site" evidence="15">
    <location>
        <position position="473"/>
    </location>
    <ligand>
        <name>Mg(2+)</name>
        <dbReference type="ChEBI" id="CHEBI:18420"/>
        <note>shared with alpha subunit</note>
    </ligand>
</feature>
<organism evidence="20 21">
    <name type="scientific">Aerococcus viridans</name>
    <dbReference type="NCBI Taxonomy" id="1377"/>
    <lineage>
        <taxon>Bacteria</taxon>
        <taxon>Bacillati</taxon>
        <taxon>Bacillota</taxon>
        <taxon>Bacilli</taxon>
        <taxon>Lactobacillales</taxon>
        <taxon>Aerococcaceae</taxon>
        <taxon>Aerococcus</taxon>
    </lineage>
</organism>
<dbReference type="FunFam" id="3.30.56.10:FF:000002">
    <property type="entry name" value="Phenylalanine--tRNA ligase beta subunit"/>
    <property type="match status" value="1"/>
</dbReference>
<dbReference type="InterPro" id="IPR004532">
    <property type="entry name" value="Phe-tRNA-ligase_IIc_bsu_bact"/>
</dbReference>
<dbReference type="AlphaFoldDB" id="A0A2J9PP34"/>
<keyword evidence="12 15" id="KW-0648">Protein biosynthesis</keyword>
<evidence type="ECO:0000256" key="7">
    <source>
        <dbReference type="ARBA" id="ARBA00022723"/>
    </source>
</evidence>
<dbReference type="Pfam" id="PF01588">
    <property type="entry name" value="tRNA_bind"/>
    <property type="match status" value="1"/>
</dbReference>
<dbReference type="Gene3D" id="3.30.56.10">
    <property type="match status" value="2"/>
</dbReference>
<feature type="domain" description="FDX-ACB" evidence="18">
    <location>
        <begin position="715"/>
        <end position="809"/>
    </location>
</feature>
<comment type="subcellular location">
    <subcellularLocation>
        <location evidence="1 15">Cytoplasm</location>
    </subcellularLocation>
</comment>
<feature type="binding site" evidence="15">
    <location>
        <position position="463"/>
    </location>
    <ligand>
        <name>Mg(2+)</name>
        <dbReference type="ChEBI" id="CHEBI:18420"/>
        <note>shared with alpha subunit</note>
    </ligand>
</feature>
<evidence type="ECO:0000256" key="13">
    <source>
        <dbReference type="ARBA" id="ARBA00023146"/>
    </source>
</evidence>
<dbReference type="SUPFAM" id="SSF55681">
    <property type="entry name" value="Class II aaRS and biotin synthetases"/>
    <property type="match status" value="1"/>
</dbReference>
<proteinExistence type="inferred from homology"/>
<dbReference type="CDD" id="cd00769">
    <property type="entry name" value="PheRS_beta_core"/>
    <property type="match status" value="1"/>
</dbReference>
<protein>
    <recommendedName>
        <fullName evidence="15">Phenylalanine--tRNA ligase beta subunit</fullName>
        <ecNumber evidence="15">6.1.1.20</ecNumber>
    </recommendedName>
    <alternativeName>
        <fullName evidence="15">Phenylalanyl-tRNA synthetase beta subunit</fullName>
        <shortName evidence="15">PheRS</shortName>
    </alternativeName>
</protein>
<dbReference type="SUPFAM" id="SSF46955">
    <property type="entry name" value="Putative DNA-binding domain"/>
    <property type="match status" value="1"/>
</dbReference>
<dbReference type="SUPFAM" id="SSF50249">
    <property type="entry name" value="Nucleic acid-binding proteins"/>
    <property type="match status" value="1"/>
</dbReference>
<evidence type="ECO:0000259" key="18">
    <source>
        <dbReference type="PROSITE" id="PS51447"/>
    </source>
</evidence>
<dbReference type="SMART" id="SM00874">
    <property type="entry name" value="B5"/>
    <property type="match status" value="1"/>
</dbReference>
<dbReference type="PROSITE" id="PS51447">
    <property type="entry name" value="FDX_ACB"/>
    <property type="match status" value="1"/>
</dbReference>
<comment type="catalytic activity">
    <reaction evidence="14 15">
        <text>tRNA(Phe) + L-phenylalanine + ATP = L-phenylalanyl-tRNA(Phe) + AMP + diphosphate + H(+)</text>
        <dbReference type="Rhea" id="RHEA:19413"/>
        <dbReference type="Rhea" id="RHEA-COMP:9668"/>
        <dbReference type="Rhea" id="RHEA-COMP:9699"/>
        <dbReference type="ChEBI" id="CHEBI:15378"/>
        <dbReference type="ChEBI" id="CHEBI:30616"/>
        <dbReference type="ChEBI" id="CHEBI:33019"/>
        <dbReference type="ChEBI" id="CHEBI:58095"/>
        <dbReference type="ChEBI" id="CHEBI:78442"/>
        <dbReference type="ChEBI" id="CHEBI:78531"/>
        <dbReference type="ChEBI" id="CHEBI:456215"/>
        <dbReference type="EC" id="6.1.1.20"/>
    </reaction>
</comment>
<dbReference type="HAMAP" id="MF_00283">
    <property type="entry name" value="Phe_tRNA_synth_beta1"/>
    <property type="match status" value="1"/>
</dbReference>
<dbReference type="SUPFAM" id="SSF56037">
    <property type="entry name" value="PheT/TilS domain"/>
    <property type="match status" value="1"/>
</dbReference>
<dbReference type="EC" id="6.1.1.20" evidence="15"/>
<dbReference type="Pfam" id="PF03484">
    <property type="entry name" value="B5"/>
    <property type="match status" value="1"/>
</dbReference>
<keyword evidence="10 15" id="KW-0460">Magnesium</keyword>
<dbReference type="Gene3D" id="3.30.70.380">
    <property type="entry name" value="Ferrodoxin-fold anticodon-binding domain"/>
    <property type="match status" value="1"/>
</dbReference>
<dbReference type="PROSITE" id="PS51483">
    <property type="entry name" value="B5"/>
    <property type="match status" value="1"/>
</dbReference>
<dbReference type="InterPro" id="IPR005147">
    <property type="entry name" value="tRNA_synthase_B5-dom"/>
</dbReference>
<evidence type="ECO:0000256" key="15">
    <source>
        <dbReference type="HAMAP-Rule" id="MF_00283"/>
    </source>
</evidence>
<dbReference type="SMART" id="SM00896">
    <property type="entry name" value="FDX-ACB"/>
    <property type="match status" value="1"/>
</dbReference>
<dbReference type="FunFam" id="2.40.50.140:FF:000045">
    <property type="entry name" value="Phenylalanine--tRNA ligase beta subunit"/>
    <property type="match status" value="1"/>
</dbReference>
<evidence type="ECO:0000256" key="6">
    <source>
        <dbReference type="ARBA" id="ARBA00022598"/>
    </source>
</evidence>
<dbReference type="FunFam" id="3.30.70.380:FF:000001">
    <property type="entry name" value="Phenylalanine--tRNA ligase beta subunit"/>
    <property type="match status" value="1"/>
</dbReference>
<dbReference type="Gene3D" id="2.40.50.140">
    <property type="entry name" value="Nucleic acid-binding proteins"/>
    <property type="match status" value="1"/>
</dbReference>
<dbReference type="InterPro" id="IPR005146">
    <property type="entry name" value="B3/B4_tRNA-bd"/>
</dbReference>
<comment type="caution">
    <text evidence="20">The sequence shown here is derived from an EMBL/GenBank/DDBJ whole genome shotgun (WGS) entry which is preliminary data.</text>
</comment>
<dbReference type="PROSITE" id="PS50886">
    <property type="entry name" value="TRBD"/>
    <property type="match status" value="1"/>
</dbReference>
<dbReference type="InterPro" id="IPR002547">
    <property type="entry name" value="tRNA-bd_dom"/>
</dbReference>
<keyword evidence="13 15" id="KW-0030">Aminoacyl-tRNA synthetase</keyword>
<evidence type="ECO:0000256" key="8">
    <source>
        <dbReference type="ARBA" id="ARBA00022741"/>
    </source>
</evidence>
<dbReference type="GO" id="GO:0006432">
    <property type="term" value="P:phenylalanyl-tRNA aminoacylation"/>
    <property type="evidence" value="ECO:0007669"/>
    <property type="project" value="UniProtKB-UniRule"/>
</dbReference>
<keyword evidence="7 15" id="KW-0479">Metal-binding</keyword>
<evidence type="ECO:0000256" key="10">
    <source>
        <dbReference type="ARBA" id="ARBA00022842"/>
    </source>
</evidence>
<sequence length="809" mass="89152">MKVSYNWLNEFIDLADLNPQDIGERMSRTGIEVDGVNALGTGLKKIVVGHVLTCEPHPDSDHLSITTVDVGEDEPFQIVCGAPNVAAGQKVIVALPNSRIAGNVKIKKGKMRGVVSQGMICSLEEIGFSNSVVPKEYADGIMVLPEEAPAGMDIVEYLKLDDPIIELDITPNRADAFSMRGVAWELAAVYNRQPKFDYTDITKYDGKDLAGAIDLKVADTELVPEYNAFLVKNVTVEPSPLWLQLRLMAAGIRPINNVVDITNYVLLANGQPLHAFDYDKLDHKVIETRLAKEGERIVTLDEVDRPLLDSDIVITDGEKPIALAGVMGGLDTEIDENTTNVLIEAANFEPIHIRKTARRNGLHSESSMRNERGINKATIAESGAFAAEMIADLANGELVEGFERVSAIDLTPILVTSSLAYVNKRIGMDLTFAEVQQIFDQLQFELSGDADEFTVSVPARRWDILIQADLVEEIARIYGYDKIPSRLPSVNAQNMGLTDWQAFKRRTNNQMLAEGFNQVIAYSLIGDNQTVLEMANAKPVALDLPMSDDRRFMRTNLLSALLEIVQYNVARKTSDVAIFESGRVFKWADADLPLDETHLAAVWTGNAQAKTWSHQAKAVDFYDMKGVVESILDSFNLDVAVAFEATSELADMHPGRTAKIYAVGQSDERIELGYIGQLHPSVADKHDLKDTLVFEISLDEIYALPKVEVKQSAIPKFPGSDRDIAILVSDQVSNADVVKTIQKASKGGILVDIEIFDVYQGENIEDGKKSLAYSLKYLNPQATLTDEEVTKDVARITEALTNELAAEIR</sequence>
<dbReference type="RefSeq" id="WP_083069584.1">
    <property type="nucleotide sequence ID" value="NZ_JALXKY010000002.1"/>
</dbReference>
<dbReference type="SUPFAM" id="SSF54991">
    <property type="entry name" value="Anticodon-binding domain of PheRS"/>
    <property type="match status" value="1"/>
</dbReference>
<dbReference type="NCBIfam" id="NF045760">
    <property type="entry name" value="YtpR"/>
    <property type="match status" value="1"/>
</dbReference>
<feature type="domain" description="B5" evidence="19">
    <location>
        <begin position="410"/>
        <end position="485"/>
    </location>
</feature>
<dbReference type="InterPro" id="IPR005121">
    <property type="entry name" value="Fdx_antiC-bd"/>
</dbReference>
<dbReference type="InterPro" id="IPR045864">
    <property type="entry name" value="aa-tRNA-synth_II/BPL/LPL"/>
</dbReference>
<feature type="binding site" evidence="15">
    <location>
        <position position="469"/>
    </location>
    <ligand>
        <name>Mg(2+)</name>
        <dbReference type="ChEBI" id="CHEBI:18420"/>
        <note>shared with alpha subunit</note>
    </ligand>
</feature>
<keyword evidence="8 15" id="KW-0547">Nucleotide-binding</keyword>
<dbReference type="InterPro" id="IPR020825">
    <property type="entry name" value="Phe-tRNA_synthase-like_B3/B4"/>
</dbReference>
<evidence type="ECO:0000256" key="14">
    <source>
        <dbReference type="ARBA" id="ARBA00049255"/>
    </source>
</evidence>
<dbReference type="InterPro" id="IPR045060">
    <property type="entry name" value="Phe-tRNA-ligase_IIc_bsu"/>
</dbReference>
<evidence type="ECO:0000256" key="5">
    <source>
        <dbReference type="ARBA" id="ARBA00022555"/>
    </source>
</evidence>
<keyword evidence="6 15" id="KW-0436">Ligase</keyword>
<evidence type="ECO:0000256" key="12">
    <source>
        <dbReference type="ARBA" id="ARBA00022917"/>
    </source>
</evidence>
<dbReference type="Pfam" id="PF03483">
    <property type="entry name" value="B3_4"/>
    <property type="match status" value="1"/>
</dbReference>
<keyword evidence="9 15" id="KW-0067">ATP-binding</keyword>
<keyword evidence="5 16" id="KW-0820">tRNA-binding</keyword>
<evidence type="ECO:0000256" key="1">
    <source>
        <dbReference type="ARBA" id="ARBA00004496"/>
    </source>
</evidence>
<feature type="binding site" evidence="15">
    <location>
        <position position="472"/>
    </location>
    <ligand>
        <name>Mg(2+)</name>
        <dbReference type="ChEBI" id="CHEBI:18420"/>
        <note>shared with alpha subunit</note>
    </ligand>
</feature>
<dbReference type="InterPro" id="IPR012340">
    <property type="entry name" value="NA-bd_OB-fold"/>
</dbReference>
<evidence type="ECO:0000256" key="16">
    <source>
        <dbReference type="PROSITE-ProRule" id="PRU00209"/>
    </source>
</evidence>
<evidence type="ECO:0000256" key="3">
    <source>
        <dbReference type="ARBA" id="ARBA00011209"/>
    </source>
</evidence>
<dbReference type="Proteomes" id="UP000192813">
    <property type="component" value="Unassembled WGS sequence"/>
</dbReference>